<comment type="caution">
    <text evidence="2">The sequence shown here is derived from an EMBL/GenBank/DDBJ whole genome shotgun (WGS) entry which is preliminary data.</text>
</comment>
<accession>X1MSX1</accession>
<feature type="transmembrane region" description="Helical" evidence="1">
    <location>
        <begin position="7"/>
        <end position="24"/>
    </location>
</feature>
<protein>
    <submittedName>
        <fullName evidence="2">Uncharacterized protein</fullName>
    </submittedName>
</protein>
<evidence type="ECO:0000256" key="1">
    <source>
        <dbReference type="SAM" id="Phobius"/>
    </source>
</evidence>
<evidence type="ECO:0000313" key="2">
    <source>
        <dbReference type="EMBL" id="GAI17805.1"/>
    </source>
</evidence>
<reference evidence="2" key="1">
    <citation type="journal article" date="2014" name="Front. Microbiol.">
        <title>High frequency of phylogenetically diverse reductive dehalogenase-homologous genes in deep subseafloor sedimentary metagenomes.</title>
        <authorList>
            <person name="Kawai M."/>
            <person name="Futagami T."/>
            <person name="Toyoda A."/>
            <person name="Takaki Y."/>
            <person name="Nishi S."/>
            <person name="Hori S."/>
            <person name="Arai W."/>
            <person name="Tsubouchi T."/>
            <person name="Morono Y."/>
            <person name="Uchiyama I."/>
            <person name="Ito T."/>
            <person name="Fujiyama A."/>
            <person name="Inagaki F."/>
            <person name="Takami H."/>
        </authorList>
    </citation>
    <scope>NUCLEOTIDE SEQUENCE</scope>
    <source>
        <strain evidence="2">Expedition CK06-06</strain>
    </source>
</reference>
<name>X1MSX1_9ZZZZ</name>
<keyword evidence="1" id="KW-0812">Transmembrane</keyword>
<gene>
    <name evidence="2" type="ORF">S06H3_09809</name>
</gene>
<keyword evidence="1" id="KW-0472">Membrane</keyword>
<sequence length="69" mass="7854">MKKLERILIYSILAVLVFYVFLVNSNVESKAIIQEEIKVKNLIVVDSQGREAVRLTTNTNGGAIHFLHR</sequence>
<proteinExistence type="predicted"/>
<dbReference type="AlphaFoldDB" id="X1MSX1"/>
<keyword evidence="1" id="KW-1133">Transmembrane helix</keyword>
<organism evidence="2">
    <name type="scientific">marine sediment metagenome</name>
    <dbReference type="NCBI Taxonomy" id="412755"/>
    <lineage>
        <taxon>unclassified sequences</taxon>
        <taxon>metagenomes</taxon>
        <taxon>ecological metagenomes</taxon>
    </lineage>
</organism>
<dbReference type="EMBL" id="BARV01004400">
    <property type="protein sequence ID" value="GAI17805.1"/>
    <property type="molecule type" value="Genomic_DNA"/>
</dbReference>